<feature type="region of interest" description="Disordered" evidence="1">
    <location>
        <begin position="104"/>
        <end position="125"/>
    </location>
</feature>
<feature type="compositionally biased region" description="Basic and acidic residues" evidence="1">
    <location>
        <begin position="967"/>
        <end position="988"/>
    </location>
</feature>
<feature type="compositionally biased region" description="Low complexity" evidence="1">
    <location>
        <begin position="1328"/>
        <end position="1343"/>
    </location>
</feature>
<feature type="compositionally biased region" description="Basic and acidic residues" evidence="1">
    <location>
        <begin position="1232"/>
        <end position="1243"/>
    </location>
</feature>
<dbReference type="CDD" id="cd00201">
    <property type="entry name" value="WW"/>
    <property type="match status" value="2"/>
</dbReference>
<feature type="compositionally biased region" description="Basic residues" evidence="1">
    <location>
        <begin position="326"/>
        <end position="346"/>
    </location>
</feature>
<name>A0A8S3YKT8_9EUPU</name>
<feature type="compositionally biased region" description="Basic and acidic residues" evidence="1">
    <location>
        <begin position="169"/>
        <end position="191"/>
    </location>
</feature>
<feature type="region of interest" description="Disordered" evidence="1">
    <location>
        <begin position="1328"/>
        <end position="1349"/>
    </location>
</feature>
<feature type="region of interest" description="Disordered" evidence="1">
    <location>
        <begin position="688"/>
        <end position="1025"/>
    </location>
</feature>
<evidence type="ECO:0000313" key="3">
    <source>
        <dbReference type="EMBL" id="CAG5116225.1"/>
    </source>
</evidence>
<gene>
    <name evidence="3" type="ORF">CUNI_LOCUS1783</name>
</gene>
<feature type="compositionally biased region" description="Basic and acidic residues" evidence="1">
    <location>
        <begin position="700"/>
        <end position="780"/>
    </location>
</feature>
<dbReference type="EMBL" id="CAJHNH020000224">
    <property type="protein sequence ID" value="CAG5116225.1"/>
    <property type="molecule type" value="Genomic_DNA"/>
</dbReference>
<dbReference type="Proteomes" id="UP000678393">
    <property type="component" value="Unassembled WGS sequence"/>
</dbReference>
<dbReference type="PANTHER" id="PTHR46697:SF1">
    <property type="entry name" value="FORMIN-BINDING PROTEIN 4"/>
    <property type="match status" value="1"/>
</dbReference>
<feature type="compositionally biased region" description="Basic and acidic residues" evidence="1">
    <location>
        <begin position="805"/>
        <end position="836"/>
    </location>
</feature>
<feature type="compositionally biased region" description="Polar residues" evidence="1">
    <location>
        <begin position="688"/>
        <end position="698"/>
    </location>
</feature>
<feature type="compositionally biased region" description="Basic and acidic residues" evidence="1">
    <location>
        <begin position="278"/>
        <end position="311"/>
    </location>
</feature>
<sequence length="1549" mass="173279">MSGRGGKRRQVLQLGKASKLHHYGYSKGFHTTEKKGKGSLPVLVGNYSNSDSEDSEEAEEHIATDANEEEEILALDTTDASIKTEQPADMDDELKNFLSEIEAIPAVPETDSSEQPPVPMEDIKPEPDKAVEADFEVKSPAEPVQDTQNPVPKTRQSSHHYSMFVKGESEFVHSPKPETEDVKSPAVAKEEDIPDEPTTNWQMVKDENTHYYYYWNTVTNEVTWEIPTEYTQYLLLHREYEEKVAKYSPEQLQKLKEKHSMAAANDSGDAVTRLVHPKHGDKSTDFSKVVDGRLSKVTAERPDGTVRDTTRSRSVSPRPEAGQDSRHHRQKKEKKSHHKKKHKHRHSDSQSDEDRPSPKVPQSKKPPVLSETSTVTLLAGSRLTSIVPYLSDQDDSDEDNNMDPVPLLGSVAVIDSQDKVHGGTPSSEQSISEDPPQLDLSSTASHGLQNVTAEVSLQFGKAQASANTALSSLILSPLPPPPPPEEEVAVVKDQTEEEDSNLKKNTSQILDEPETDSTTNLPDHQSDTDSDRQMIDSASLAVASHFAEVEINEIMKAIVDPQVEINEIMKAVVDPEDEINEIMKAIVDPVLATRAADDTQTPAGTKSDSTVDVAQPVKEPVKIRHKEVIDMFAEDFPMPLSIQIKDVASIDKGTVVLDDQVRKGLETSAEVMDDAEMLEKDTQMLRTGQEASLATPVNGSDKKSRTQENILEKKSKTQENTFEKESKMAISLEKEGKTSESRVEKRSKTQESSVEKSHIVQEDSLEKKNQPQDNSLEKSKSKSQQNAAESSKTLDKSGSRTQENSSEKIRNKTHKNSSEKVRSKTHENISEKRSTTHENSSGKVRDKMQENSSEKSRSRTQENSSEKARDKTQEKSSEKIRSKTQENSSGKIRNKTHENRSEKSRHKQDSKSEKIRSTPQESRSEKSKKKILENRSENKSSLVEQASLKSVNIVGYASDEEEEEGEVRETVVSKADKPTHIKQRENKKESKKHRIVSKTAMSSSSDIYKTDSKTPLSSSSSDKKFGPELVSRVPVSLTEVMSEATFDQVVEIPEKVCDDDIDFDIDDIDRALELALEKKLEKKKADIRNMAELALSKLEFLDISTDNLSRLQVLFIELQTRFTDWTAGGLSTQYFHEQLKTAEQLLEQYELNAVPEGWACQWDRSNNRYYYRNKVTNSIQWEYPEVDSKGDVEAAEPPAENSDESTSRVRDRGLDDHNRSRSTGSSRHRRREDKDKSKYEKHGSSRHSHRKRRRGRDHSNSSYSSSESQQYRRHRKSKKKKKHRAERSPSVEIVEHTDYNLDGVEIIEAPVESATVVTPLSAMPSPSRAVLPASPSASPVDASTTGHRNSAVATEECPATAAQVLDADLDGFPLQSGEEDMACDQDLPEVAHVDSSAPEEVAEVTNPAVISKPPQIIINPHLVTTLNPDTHLMAEFYSTNQMVAPPQASFNPLFPVAPPLEHAPPTAEVATESSEASLEAAKKKKKDKKSLATGSSIMMKKKHMSSMVQKWQKVKVEVEKEDRAKELRQAAIRRKIEELKNVDKQEKQS</sequence>
<dbReference type="InterPro" id="IPR053076">
    <property type="entry name" value="WW_domain_protein"/>
</dbReference>
<feature type="region of interest" description="Disordered" evidence="1">
    <location>
        <begin position="139"/>
        <end position="158"/>
    </location>
</feature>
<feature type="compositionally biased region" description="Polar residues" evidence="1">
    <location>
        <begin position="782"/>
        <end position="791"/>
    </location>
</feature>
<protein>
    <recommendedName>
        <fullName evidence="2">WW domain-containing protein</fullName>
    </recommendedName>
</protein>
<reference evidence="3" key="1">
    <citation type="submission" date="2021-04" db="EMBL/GenBank/DDBJ databases">
        <authorList>
            <consortium name="Molecular Ecology Group"/>
        </authorList>
    </citation>
    <scope>NUCLEOTIDE SEQUENCE</scope>
</reference>
<proteinExistence type="predicted"/>
<feature type="compositionally biased region" description="Polar residues" evidence="1">
    <location>
        <begin position="939"/>
        <end position="950"/>
    </location>
</feature>
<feature type="compositionally biased region" description="Basic residues" evidence="1">
    <location>
        <begin position="1271"/>
        <end position="1285"/>
    </location>
</feature>
<feature type="region of interest" description="Disordered" evidence="1">
    <location>
        <begin position="473"/>
        <end position="532"/>
    </location>
</feature>
<feature type="region of interest" description="Disordered" evidence="1">
    <location>
        <begin position="1481"/>
        <end position="1506"/>
    </location>
</feature>
<feature type="region of interest" description="Disordered" evidence="1">
    <location>
        <begin position="1189"/>
        <end position="1293"/>
    </location>
</feature>
<feature type="compositionally biased region" description="Basic and acidic residues" evidence="1">
    <location>
        <begin position="843"/>
        <end position="884"/>
    </location>
</feature>
<dbReference type="InterPro" id="IPR036020">
    <property type="entry name" value="WW_dom_sf"/>
</dbReference>
<feature type="domain" description="WW" evidence="2">
    <location>
        <begin position="1152"/>
        <end position="1186"/>
    </location>
</feature>
<evidence type="ECO:0000256" key="1">
    <source>
        <dbReference type="SAM" id="MobiDB-lite"/>
    </source>
</evidence>
<dbReference type="PROSITE" id="PS50020">
    <property type="entry name" value="WW_DOMAIN_2"/>
    <property type="match status" value="2"/>
</dbReference>
<feature type="region of interest" description="Disordered" evidence="1">
    <location>
        <begin position="416"/>
        <end position="443"/>
    </location>
</feature>
<organism evidence="3 4">
    <name type="scientific">Candidula unifasciata</name>
    <dbReference type="NCBI Taxonomy" id="100452"/>
    <lineage>
        <taxon>Eukaryota</taxon>
        <taxon>Metazoa</taxon>
        <taxon>Spiralia</taxon>
        <taxon>Lophotrochozoa</taxon>
        <taxon>Mollusca</taxon>
        <taxon>Gastropoda</taxon>
        <taxon>Heterobranchia</taxon>
        <taxon>Euthyneura</taxon>
        <taxon>Panpulmonata</taxon>
        <taxon>Eupulmonata</taxon>
        <taxon>Stylommatophora</taxon>
        <taxon>Helicina</taxon>
        <taxon>Helicoidea</taxon>
        <taxon>Geomitridae</taxon>
        <taxon>Candidula</taxon>
    </lineage>
</organism>
<feature type="region of interest" description="Disordered" evidence="1">
    <location>
        <begin position="169"/>
        <end position="199"/>
    </location>
</feature>
<dbReference type="InterPro" id="IPR001202">
    <property type="entry name" value="WW_dom"/>
</dbReference>
<evidence type="ECO:0000259" key="2">
    <source>
        <dbReference type="PROSITE" id="PS50020"/>
    </source>
</evidence>
<feature type="compositionally biased region" description="Basic and acidic residues" evidence="1">
    <location>
        <begin position="347"/>
        <end position="357"/>
    </location>
</feature>
<dbReference type="OrthoDB" id="2444812at2759"/>
<feature type="region of interest" description="Disordered" evidence="1">
    <location>
        <begin position="23"/>
        <end position="70"/>
    </location>
</feature>
<feature type="compositionally biased region" description="Basic and acidic residues" evidence="1">
    <location>
        <begin position="895"/>
        <end position="938"/>
    </location>
</feature>
<feature type="domain" description="WW" evidence="2">
    <location>
        <begin position="195"/>
        <end position="229"/>
    </location>
</feature>
<feature type="compositionally biased region" description="Polar residues" evidence="1">
    <location>
        <begin position="145"/>
        <end position="155"/>
    </location>
</feature>
<accession>A0A8S3YKT8</accession>
<dbReference type="Gene3D" id="2.20.70.10">
    <property type="match status" value="2"/>
</dbReference>
<dbReference type="PANTHER" id="PTHR46697">
    <property type="entry name" value="FORMIN-BINDING PROTEIN 4"/>
    <property type="match status" value="1"/>
</dbReference>
<evidence type="ECO:0000313" key="4">
    <source>
        <dbReference type="Proteomes" id="UP000678393"/>
    </source>
</evidence>
<feature type="region of interest" description="Disordered" evidence="1">
    <location>
        <begin position="273"/>
        <end position="376"/>
    </location>
</feature>
<feature type="compositionally biased region" description="Basic residues" evidence="1">
    <location>
        <begin position="1244"/>
        <end position="1256"/>
    </location>
</feature>
<dbReference type="SMART" id="SM00456">
    <property type="entry name" value="WW"/>
    <property type="match status" value="2"/>
</dbReference>
<comment type="caution">
    <text evidence="3">The sequence shown here is derived from an EMBL/GenBank/DDBJ whole genome shotgun (WGS) entry which is preliminary data.</text>
</comment>
<keyword evidence="4" id="KW-1185">Reference proteome</keyword>
<dbReference type="SUPFAM" id="SSF51045">
    <property type="entry name" value="WW domain"/>
    <property type="match status" value="2"/>
</dbReference>
<feature type="compositionally biased region" description="Basic and acidic residues" evidence="1">
    <location>
        <begin position="1205"/>
        <end position="1219"/>
    </location>
</feature>